<evidence type="ECO:0000313" key="3">
    <source>
        <dbReference type="Proteomes" id="UP000075714"/>
    </source>
</evidence>
<feature type="region of interest" description="Disordered" evidence="1">
    <location>
        <begin position="1"/>
        <end position="166"/>
    </location>
</feature>
<sequence length="428" mass="44145">MAYRTLDPASPVSPKDCDTGIFPGPSSNSHAPSCLGPSSGYSEELPAAFSARPSRPNPAHPHSRASRLLEHHLPPPPSHPGRPSPKPLAASGTNSAPCSPELPPCPATLDATTAAPRLLTRPLFADGAADSNQQQASTVPAPSQTADRAGGRVPGGPGPELLGLSEPGGVAEAVAVRNDALRQQLRRQLLADQARRSQRLQAPQHQQHEIEEGLQALHEDAPQPQPPQELYSRGPAAGAGASAAAAAHQSAPLQLLPRAPAPAVAVAGALLASDPRVLFRLDEDDRDARARGGRAGGGSPAYDGEDGTSGDDGGDEPDYIILDPELDAAVADRTAAWVAASATTSATHGFEALPDDAVFAALGDGHELAEDGYWASEAGAAALGAGSVKQQPLQKQQSLTQQSLQKLQSLQRVQSRRSRAAALADMYG</sequence>
<protein>
    <submittedName>
        <fullName evidence="2">Uncharacterized protein</fullName>
    </submittedName>
</protein>
<dbReference type="AlphaFoldDB" id="A0A150G2U6"/>
<name>A0A150G2U6_GONPE</name>
<accession>A0A150G2U6</accession>
<feature type="compositionally biased region" description="Acidic residues" evidence="1">
    <location>
        <begin position="303"/>
        <end position="318"/>
    </location>
</feature>
<feature type="compositionally biased region" description="Polar residues" evidence="1">
    <location>
        <begin position="130"/>
        <end position="146"/>
    </location>
</feature>
<feature type="region of interest" description="Disordered" evidence="1">
    <location>
        <begin position="219"/>
        <end position="243"/>
    </location>
</feature>
<dbReference type="EMBL" id="LSYV01000080">
    <property type="protein sequence ID" value="KXZ43835.1"/>
    <property type="molecule type" value="Genomic_DNA"/>
</dbReference>
<evidence type="ECO:0000256" key="1">
    <source>
        <dbReference type="SAM" id="MobiDB-lite"/>
    </source>
</evidence>
<keyword evidence="3" id="KW-1185">Reference proteome</keyword>
<evidence type="ECO:0000313" key="2">
    <source>
        <dbReference type="EMBL" id="KXZ43835.1"/>
    </source>
</evidence>
<organism evidence="2 3">
    <name type="scientific">Gonium pectorale</name>
    <name type="common">Green alga</name>
    <dbReference type="NCBI Taxonomy" id="33097"/>
    <lineage>
        <taxon>Eukaryota</taxon>
        <taxon>Viridiplantae</taxon>
        <taxon>Chlorophyta</taxon>
        <taxon>core chlorophytes</taxon>
        <taxon>Chlorophyceae</taxon>
        <taxon>CS clade</taxon>
        <taxon>Chlamydomonadales</taxon>
        <taxon>Volvocaceae</taxon>
        <taxon>Gonium</taxon>
    </lineage>
</organism>
<feature type="compositionally biased region" description="Pro residues" evidence="1">
    <location>
        <begin position="74"/>
        <end position="86"/>
    </location>
</feature>
<dbReference type="Proteomes" id="UP000075714">
    <property type="component" value="Unassembled WGS sequence"/>
</dbReference>
<comment type="caution">
    <text evidence="2">The sequence shown here is derived from an EMBL/GenBank/DDBJ whole genome shotgun (WGS) entry which is preliminary data.</text>
</comment>
<gene>
    <name evidence="2" type="ORF">GPECTOR_79g114</name>
</gene>
<feature type="compositionally biased region" description="Low complexity" evidence="1">
    <location>
        <begin position="234"/>
        <end position="243"/>
    </location>
</feature>
<reference evidence="3" key="1">
    <citation type="journal article" date="2016" name="Nat. Commun.">
        <title>The Gonium pectorale genome demonstrates co-option of cell cycle regulation during the evolution of multicellularity.</title>
        <authorList>
            <person name="Hanschen E.R."/>
            <person name="Marriage T.N."/>
            <person name="Ferris P.J."/>
            <person name="Hamaji T."/>
            <person name="Toyoda A."/>
            <person name="Fujiyama A."/>
            <person name="Neme R."/>
            <person name="Noguchi H."/>
            <person name="Minakuchi Y."/>
            <person name="Suzuki M."/>
            <person name="Kawai-Toyooka H."/>
            <person name="Smith D.R."/>
            <person name="Sparks H."/>
            <person name="Anderson J."/>
            <person name="Bakaric R."/>
            <person name="Luria V."/>
            <person name="Karger A."/>
            <person name="Kirschner M.W."/>
            <person name="Durand P.M."/>
            <person name="Michod R.E."/>
            <person name="Nozaki H."/>
            <person name="Olson B.J."/>
        </authorList>
    </citation>
    <scope>NUCLEOTIDE SEQUENCE [LARGE SCALE GENOMIC DNA]</scope>
    <source>
        <strain evidence="3">NIES-2863</strain>
    </source>
</reference>
<proteinExistence type="predicted"/>
<feature type="region of interest" description="Disordered" evidence="1">
    <location>
        <begin position="288"/>
        <end position="318"/>
    </location>
</feature>